<evidence type="ECO:0000313" key="2">
    <source>
        <dbReference type="Proteomes" id="UP001176806"/>
    </source>
</evidence>
<organism evidence="1 2">
    <name type="scientific">Flavivirga jejuensis</name>
    <dbReference type="NCBI Taxonomy" id="870487"/>
    <lineage>
        <taxon>Bacteria</taxon>
        <taxon>Pseudomonadati</taxon>
        <taxon>Bacteroidota</taxon>
        <taxon>Flavobacteriia</taxon>
        <taxon>Flavobacteriales</taxon>
        <taxon>Flavobacteriaceae</taxon>
        <taxon>Flavivirga</taxon>
    </lineage>
</organism>
<dbReference type="RefSeq" id="WP_303300598.1">
    <property type="nucleotide sequence ID" value="NZ_BAABDA010000042.1"/>
</dbReference>
<reference evidence="1" key="1">
    <citation type="submission" date="2023-07" db="EMBL/GenBank/DDBJ databases">
        <title>Two novel species in the genus Flavivirga.</title>
        <authorList>
            <person name="Kwon K."/>
        </authorList>
    </citation>
    <scope>NUCLEOTIDE SEQUENCE</scope>
    <source>
        <strain evidence="1">KACC 14158</strain>
    </source>
</reference>
<name>A0ABT8WK38_9FLAO</name>
<dbReference type="Proteomes" id="UP001176806">
    <property type="component" value="Unassembled WGS sequence"/>
</dbReference>
<sequence>MEFTQEQLELIKSENPQIEFELKNEEVLAFYSLGQMHNKIVKMTDNFFGNTKIGLFTIDDLNGKTDLDFSNPDDWTEVHIETISFSLTCSNDWGGKDTSTFQNLLDIKSIALLKK</sequence>
<proteinExistence type="predicted"/>
<evidence type="ECO:0000313" key="1">
    <source>
        <dbReference type="EMBL" id="MDO5973505.1"/>
    </source>
</evidence>
<accession>A0ABT8WK38</accession>
<comment type="caution">
    <text evidence="1">The sequence shown here is derived from an EMBL/GenBank/DDBJ whole genome shotgun (WGS) entry which is preliminary data.</text>
</comment>
<gene>
    <name evidence="1" type="ORF">Q4Q40_04840</name>
</gene>
<keyword evidence="2" id="KW-1185">Reference proteome</keyword>
<protein>
    <submittedName>
        <fullName evidence="1">Uncharacterized protein</fullName>
    </submittedName>
</protein>
<dbReference type="EMBL" id="JAUOEL010000001">
    <property type="protein sequence ID" value="MDO5973505.1"/>
    <property type="molecule type" value="Genomic_DNA"/>
</dbReference>